<evidence type="ECO:0000256" key="3">
    <source>
        <dbReference type="ARBA" id="ARBA00023125"/>
    </source>
</evidence>
<organism evidence="6 7">
    <name type="scientific">Microlunatus soli</name>
    <dbReference type="NCBI Taxonomy" id="630515"/>
    <lineage>
        <taxon>Bacteria</taxon>
        <taxon>Bacillati</taxon>
        <taxon>Actinomycetota</taxon>
        <taxon>Actinomycetes</taxon>
        <taxon>Propionibacteriales</taxon>
        <taxon>Propionibacteriaceae</taxon>
        <taxon>Microlunatus</taxon>
    </lineage>
</organism>
<feature type="domain" description="HTH lysR-type" evidence="5">
    <location>
        <begin position="2"/>
        <end position="59"/>
    </location>
</feature>
<dbReference type="RefSeq" id="WP_091526898.1">
    <property type="nucleotide sequence ID" value="NZ_LT629772.1"/>
</dbReference>
<dbReference type="Proteomes" id="UP000199103">
    <property type="component" value="Chromosome I"/>
</dbReference>
<reference evidence="6 7" key="1">
    <citation type="submission" date="2016-10" db="EMBL/GenBank/DDBJ databases">
        <authorList>
            <person name="de Groot N.N."/>
        </authorList>
    </citation>
    <scope>NUCLEOTIDE SEQUENCE [LARGE SCALE GENOMIC DNA]</scope>
    <source>
        <strain evidence="6 7">DSM 21800</strain>
    </source>
</reference>
<dbReference type="STRING" id="630515.SAMN04489812_3658"/>
<dbReference type="InterPro" id="IPR000847">
    <property type="entry name" value="LysR_HTH_N"/>
</dbReference>
<keyword evidence="2" id="KW-0805">Transcription regulation</keyword>
<accession>A0A1H1WHJ3</accession>
<sequence>MINPLHLRAFNAVAEAGSFTGAARRSAISQPTLSEQVKSLEARFEVSLFTRSGRSIRLTALGERLYQVTRRLARLELEADRLLSDAQDLHTGELRLAASAPVHAVPIFAELERQHPGLRVMLSSGNSEQVVAEVLDQQADVAITADPGTHAGLHAEPLMRNDLVAIVPTDHPLAHLTALPAARLVAERLVLREPQSMTRRRFTTAVAAVELALGDVLTVDTREAVHVAVREGIGIGISAEREVPDDPRVVARPVADLDLAMTEYLVCLQDRRNSEPVRTGFAVAHQVIGDTH</sequence>
<gene>
    <name evidence="6" type="ORF">SAMN04489812_3658</name>
</gene>
<dbReference type="EMBL" id="LT629772">
    <property type="protein sequence ID" value="SDS96565.1"/>
    <property type="molecule type" value="Genomic_DNA"/>
</dbReference>
<dbReference type="PANTHER" id="PTHR30346:SF9">
    <property type="entry name" value="LYSR FAMILY TRANSCRIPTIONAL REGULATOR"/>
    <property type="match status" value="1"/>
</dbReference>
<dbReference type="SUPFAM" id="SSF46785">
    <property type="entry name" value="Winged helix' DNA-binding domain"/>
    <property type="match status" value="1"/>
</dbReference>
<dbReference type="GO" id="GO:0003700">
    <property type="term" value="F:DNA-binding transcription factor activity"/>
    <property type="evidence" value="ECO:0007669"/>
    <property type="project" value="InterPro"/>
</dbReference>
<dbReference type="PANTHER" id="PTHR30346">
    <property type="entry name" value="TRANSCRIPTIONAL DUAL REGULATOR HCAR-RELATED"/>
    <property type="match status" value="1"/>
</dbReference>
<evidence type="ECO:0000313" key="7">
    <source>
        <dbReference type="Proteomes" id="UP000199103"/>
    </source>
</evidence>
<protein>
    <submittedName>
        <fullName evidence="6">Aminoethylphosphonate catabolism associated LysR family transcriptional regulator</fullName>
    </submittedName>
</protein>
<dbReference type="FunFam" id="1.10.10.10:FF:000001">
    <property type="entry name" value="LysR family transcriptional regulator"/>
    <property type="match status" value="1"/>
</dbReference>
<evidence type="ECO:0000256" key="4">
    <source>
        <dbReference type="ARBA" id="ARBA00023163"/>
    </source>
</evidence>
<dbReference type="Gene3D" id="3.40.190.290">
    <property type="match status" value="1"/>
</dbReference>
<dbReference type="InterPro" id="IPR005119">
    <property type="entry name" value="LysR_subst-bd"/>
</dbReference>
<evidence type="ECO:0000259" key="5">
    <source>
        <dbReference type="PROSITE" id="PS50931"/>
    </source>
</evidence>
<dbReference type="Pfam" id="PF00126">
    <property type="entry name" value="HTH_1"/>
    <property type="match status" value="1"/>
</dbReference>
<dbReference type="Pfam" id="PF03466">
    <property type="entry name" value="LysR_substrate"/>
    <property type="match status" value="1"/>
</dbReference>
<dbReference type="InterPro" id="IPR036390">
    <property type="entry name" value="WH_DNA-bd_sf"/>
</dbReference>
<evidence type="ECO:0000256" key="2">
    <source>
        <dbReference type="ARBA" id="ARBA00023015"/>
    </source>
</evidence>
<dbReference type="OrthoDB" id="4131546at2"/>
<dbReference type="PROSITE" id="PS50931">
    <property type="entry name" value="HTH_LYSR"/>
    <property type="match status" value="1"/>
</dbReference>
<dbReference type="InterPro" id="IPR036388">
    <property type="entry name" value="WH-like_DNA-bd_sf"/>
</dbReference>
<keyword evidence="4" id="KW-0804">Transcription</keyword>
<dbReference type="GO" id="GO:0032993">
    <property type="term" value="C:protein-DNA complex"/>
    <property type="evidence" value="ECO:0007669"/>
    <property type="project" value="TreeGrafter"/>
</dbReference>
<evidence type="ECO:0000313" key="6">
    <source>
        <dbReference type="EMBL" id="SDS96565.1"/>
    </source>
</evidence>
<comment type="similarity">
    <text evidence="1">Belongs to the LysR transcriptional regulatory family.</text>
</comment>
<dbReference type="Gene3D" id="1.10.10.10">
    <property type="entry name" value="Winged helix-like DNA-binding domain superfamily/Winged helix DNA-binding domain"/>
    <property type="match status" value="1"/>
</dbReference>
<proteinExistence type="inferred from homology"/>
<keyword evidence="3" id="KW-0238">DNA-binding</keyword>
<dbReference type="PRINTS" id="PR00039">
    <property type="entry name" value="HTHLYSR"/>
</dbReference>
<dbReference type="AlphaFoldDB" id="A0A1H1WHJ3"/>
<name>A0A1H1WHJ3_9ACTN</name>
<keyword evidence="7" id="KW-1185">Reference proteome</keyword>
<dbReference type="GO" id="GO:0003677">
    <property type="term" value="F:DNA binding"/>
    <property type="evidence" value="ECO:0007669"/>
    <property type="project" value="UniProtKB-KW"/>
</dbReference>
<dbReference type="SUPFAM" id="SSF53850">
    <property type="entry name" value="Periplasmic binding protein-like II"/>
    <property type="match status" value="1"/>
</dbReference>
<evidence type="ECO:0000256" key="1">
    <source>
        <dbReference type="ARBA" id="ARBA00009437"/>
    </source>
</evidence>